<gene>
    <name evidence="3" type="ORF">PPENT_87.1.T1400157</name>
</gene>
<dbReference type="Proteomes" id="UP000689195">
    <property type="component" value="Unassembled WGS sequence"/>
</dbReference>
<keyword evidence="4" id="KW-1185">Reference proteome</keyword>
<dbReference type="PANTHER" id="PTHR19316">
    <property type="entry name" value="PROTEIN FOLDING REGULATOR"/>
    <property type="match status" value="1"/>
</dbReference>
<name>A0A8S1XYF7_9CILI</name>
<evidence type="ECO:0000259" key="2">
    <source>
        <dbReference type="Pfam" id="PF08609"/>
    </source>
</evidence>
<evidence type="ECO:0000313" key="4">
    <source>
        <dbReference type="Proteomes" id="UP000689195"/>
    </source>
</evidence>
<keyword evidence="1" id="KW-0677">Repeat</keyword>
<feature type="domain" description="Nucleotide exchange factor Fes1" evidence="2">
    <location>
        <begin position="5"/>
        <end position="87"/>
    </location>
</feature>
<reference evidence="3" key="1">
    <citation type="submission" date="2021-01" db="EMBL/GenBank/DDBJ databases">
        <authorList>
            <consortium name="Genoscope - CEA"/>
            <person name="William W."/>
        </authorList>
    </citation>
    <scope>NUCLEOTIDE SEQUENCE</scope>
</reference>
<organism evidence="3 4">
    <name type="scientific">Paramecium pentaurelia</name>
    <dbReference type="NCBI Taxonomy" id="43138"/>
    <lineage>
        <taxon>Eukaryota</taxon>
        <taxon>Sar</taxon>
        <taxon>Alveolata</taxon>
        <taxon>Ciliophora</taxon>
        <taxon>Intramacronucleata</taxon>
        <taxon>Oligohymenophorea</taxon>
        <taxon>Peniculida</taxon>
        <taxon>Parameciidae</taxon>
        <taxon>Paramecium</taxon>
    </lineage>
</organism>
<proteinExistence type="predicted"/>
<evidence type="ECO:0000256" key="1">
    <source>
        <dbReference type="ARBA" id="ARBA00022737"/>
    </source>
</evidence>
<protein>
    <recommendedName>
        <fullName evidence="2">Nucleotide exchange factor Fes1 domain-containing protein</fullName>
    </recommendedName>
</protein>
<dbReference type="GO" id="GO:0000774">
    <property type="term" value="F:adenyl-nucleotide exchange factor activity"/>
    <property type="evidence" value="ECO:0007669"/>
    <property type="project" value="TreeGrafter"/>
</dbReference>
<comment type="caution">
    <text evidence="3">The sequence shown here is derived from an EMBL/GenBank/DDBJ whole genome shotgun (WGS) entry which is preliminary data.</text>
</comment>
<dbReference type="EMBL" id="CAJJDO010000140">
    <property type="protein sequence ID" value="CAD8205448.1"/>
    <property type="molecule type" value="Genomic_DNA"/>
</dbReference>
<dbReference type="PANTHER" id="PTHR19316:SF18">
    <property type="entry name" value="HSP70-BINDING PROTEIN 1"/>
    <property type="match status" value="1"/>
</dbReference>
<sequence>MDWTGLLAWSINQKNGEKFDTSIKPMDEETKKWLTEALQSYSVDEFQMIKDLLDKIAKPEQENEEEQRLEWFEQLMELLDALDRANDFCKIGGLNLMFNYYQTTKFDSIKLQALKIIANCNQNNAFVQEYCGENDYLKIVNEIEKINNLKLKEQLISALSSMIRGECLNNKRKFIDMNGIQLLLNHLDSNRCIEKIANLFRDLLYYDDQLHKTYHDLSKFSNTAGQTIKQQDKKNYNLTTDINEELLKSNELPQNLKYKGSVKKILIDLKFLSYANKFIFDTSIKNSDLRIQYLSCSEILLKIKNDQEFKQIIQTHLEHLLKEQDQDEGEINLQLEKTSILYSVCFGLKISLMSDTYLELQDSRKFKICFYRVNNFAQQTKGYSPILSFKVSEFDETLKKLIHYGAQQEQNILEQNNQKLFCKEQMVK</sequence>
<accession>A0A8S1XYF7</accession>
<evidence type="ECO:0000313" key="3">
    <source>
        <dbReference type="EMBL" id="CAD8205448.1"/>
    </source>
</evidence>
<dbReference type="OrthoDB" id="10250458at2759"/>
<dbReference type="InterPro" id="IPR050693">
    <property type="entry name" value="Hsp70_NEF-Inhibitors"/>
</dbReference>
<dbReference type="Pfam" id="PF08609">
    <property type="entry name" value="Fes1"/>
    <property type="match status" value="1"/>
</dbReference>
<dbReference type="AlphaFoldDB" id="A0A8S1XYF7"/>
<dbReference type="InterPro" id="IPR013918">
    <property type="entry name" value="Nucleotide_exch_fac_Fes1"/>
</dbReference>
<dbReference type="GO" id="GO:0005783">
    <property type="term" value="C:endoplasmic reticulum"/>
    <property type="evidence" value="ECO:0007669"/>
    <property type="project" value="TreeGrafter"/>
</dbReference>